<dbReference type="Proteomes" id="UP000823821">
    <property type="component" value="Unassembled WGS sequence"/>
</dbReference>
<reference evidence="1" key="2">
    <citation type="submission" date="2021-04" db="EMBL/GenBank/DDBJ databases">
        <authorList>
            <person name="Gilroy R."/>
        </authorList>
    </citation>
    <scope>NUCLEOTIDE SEQUENCE</scope>
    <source>
        <strain evidence="1">5032</strain>
    </source>
</reference>
<protein>
    <recommendedName>
        <fullName evidence="3">Polymer-forming cytoskeletal protein</fullName>
    </recommendedName>
</protein>
<sequence>MISPQTIFVNSNGLHEGTVVVDNDYFDLAGMIHGDVYLKNDSTFIVRGMVVGNVHVDATSRMFVAGTVKGTIFNKGDVEIAGVLDGEMMNIASTVTSSQPDKG</sequence>
<organism evidence="1 2">
    <name type="scientific">Candidatus Desulfovibrio intestinavium</name>
    <dbReference type="NCBI Taxonomy" id="2838534"/>
    <lineage>
        <taxon>Bacteria</taxon>
        <taxon>Pseudomonadati</taxon>
        <taxon>Thermodesulfobacteriota</taxon>
        <taxon>Desulfovibrionia</taxon>
        <taxon>Desulfovibrionales</taxon>
        <taxon>Desulfovibrionaceae</taxon>
        <taxon>Desulfovibrio</taxon>
    </lineage>
</organism>
<gene>
    <name evidence="1" type="ORF">H9784_04530</name>
</gene>
<dbReference type="EMBL" id="DWZD01000030">
    <property type="protein sequence ID" value="HJA78825.1"/>
    <property type="molecule type" value="Genomic_DNA"/>
</dbReference>
<evidence type="ECO:0000313" key="1">
    <source>
        <dbReference type="EMBL" id="HJA78825.1"/>
    </source>
</evidence>
<evidence type="ECO:0008006" key="3">
    <source>
        <dbReference type="Google" id="ProtNLM"/>
    </source>
</evidence>
<evidence type="ECO:0000313" key="2">
    <source>
        <dbReference type="Proteomes" id="UP000823821"/>
    </source>
</evidence>
<reference evidence="1" key="1">
    <citation type="journal article" date="2021" name="PeerJ">
        <title>Extensive microbial diversity within the chicken gut microbiome revealed by metagenomics and culture.</title>
        <authorList>
            <person name="Gilroy R."/>
            <person name="Ravi A."/>
            <person name="Getino M."/>
            <person name="Pursley I."/>
            <person name="Horton D.L."/>
            <person name="Alikhan N.F."/>
            <person name="Baker D."/>
            <person name="Gharbi K."/>
            <person name="Hall N."/>
            <person name="Watson M."/>
            <person name="Adriaenssens E.M."/>
            <person name="Foster-Nyarko E."/>
            <person name="Jarju S."/>
            <person name="Secka A."/>
            <person name="Antonio M."/>
            <person name="Oren A."/>
            <person name="Chaudhuri R.R."/>
            <person name="La Ragione R."/>
            <person name="Hildebrand F."/>
            <person name="Pallen M.J."/>
        </authorList>
    </citation>
    <scope>NUCLEOTIDE SEQUENCE</scope>
    <source>
        <strain evidence="1">5032</strain>
    </source>
</reference>
<comment type="caution">
    <text evidence="1">The sequence shown here is derived from an EMBL/GenBank/DDBJ whole genome shotgun (WGS) entry which is preliminary data.</text>
</comment>
<accession>A0A9D2KRF8</accession>
<dbReference type="AlphaFoldDB" id="A0A9D2KRF8"/>
<name>A0A9D2KRF8_9BACT</name>
<proteinExistence type="predicted"/>